<dbReference type="Gene3D" id="3.90.76.10">
    <property type="entry name" value="Dipeptide-binding Protein, Domain 1"/>
    <property type="match status" value="1"/>
</dbReference>
<dbReference type="PANTHER" id="PTHR30290:SF38">
    <property type="entry name" value="D,D-DIPEPTIDE-BINDING PERIPLASMIC PROTEIN DDPA-RELATED"/>
    <property type="match status" value="1"/>
</dbReference>
<dbReference type="SUPFAM" id="SSF53850">
    <property type="entry name" value="Periplasmic binding protein-like II"/>
    <property type="match status" value="1"/>
</dbReference>
<keyword evidence="6" id="KW-1185">Reference proteome</keyword>
<protein>
    <submittedName>
        <fullName evidence="5">ABC transporter substrate-binding protein</fullName>
    </submittedName>
</protein>
<sequence length="523" mass="58334">MRLSTLLLLAFALPAVAKPLVVCTDADPDGFDPAQSANNATHGASASKIYNTLIDYEPGPFKFNPALAERWTISDDGRLYTFHLRRGVKFHTTDWFKPSRDFNADDVLFTLQRQLDPKHPGARGAPGGFPYALSGEWNNLFKRVEKVDDYTIRLELHRPFAPLLERFAHPALSIVSAEYASQLERANTPLAISSQPVGTGPYLLKKYDKGQAIRYEAHPNYFRGRLAIERLVLVPVSDASVRVQKLLAGECQLTDAIKPQDLPRVENHPKLSTTPQRSQASSFLFFNVSKKPFDDKRVRQALNLALDREAIVKTVYDQRAEVGSTPYSPRSLWGVEKVAATSQDLVRAKKLLAEAGYPNGTEVELWVRPGGSGTNPNFKLTAELIQADWAKIGVKTTLRVIDWTELVKRARAGEPPSMLSGWSGALDPDGFYSSLASCDATRNGYNFAQYCNNRLDAELDAGRLATTEAARTRRYLNVQNLLLDELPFATLAYPTQTVVFDRDLKGVEATVNDSYKVERLSWR</sequence>
<comment type="similarity">
    <text evidence="1">Belongs to the bacterial solute-binding protein 5 family.</text>
</comment>
<dbReference type="Pfam" id="PF00496">
    <property type="entry name" value="SBP_bac_5"/>
    <property type="match status" value="1"/>
</dbReference>
<evidence type="ECO:0000313" key="5">
    <source>
        <dbReference type="EMBL" id="MFC4158326.1"/>
    </source>
</evidence>
<keyword evidence="2 3" id="KW-0732">Signal</keyword>
<dbReference type="RefSeq" id="WP_378160874.1">
    <property type="nucleotide sequence ID" value="NZ_JBHSBU010000001.1"/>
</dbReference>
<evidence type="ECO:0000256" key="2">
    <source>
        <dbReference type="ARBA" id="ARBA00022729"/>
    </source>
</evidence>
<dbReference type="PANTHER" id="PTHR30290">
    <property type="entry name" value="PERIPLASMIC BINDING COMPONENT OF ABC TRANSPORTER"/>
    <property type="match status" value="1"/>
</dbReference>
<dbReference type="CDD" id="cd08493">
    <property type="entry name" value="PBP2_DppA_like"/>
    <property type="match status" value="1"/>
</dbReference>
<dbReference type="EMBL" id="JBHSBU010000001">
    <property type="protein sequence ID" value="MFC4158326.1"/>
    <property type="molecule type" value="Genomic_DNA"/>
</dbReference>
<evidence type="ECO:0000313" key="6">
    <source>
        <dbReference type="Proteomes" id="UP001595791"/>
    </source>
</evidence>
<proteinExistence type="inferred from homology"/>
<dbReference type="Gene3D" id="3.40.190.10">
    <property type="entry name" value="Periplasmic binding protein-like II"/>
    <property type="match status" value="1"/>
</dbReference>
<organism evidence="5 6">
    <name type="scientific">Chitinimonas lacunae</name>
    <dbReference type="NCBI Taxonomy" id="1963018"/>
    <lineage>
        <taxon>Bacteria</taxon>
        <taxon>Pseudomonadati</taxon>
        <taxon>Pseudomonadota</taxon>
        <taxon>Betaproteobacteria</taxon>
        <taxon>Neisseriales</taxon>
        <taxon>Chitinibacteraceae</taxon>
        <taxon>Chitinimonas</taxon>
    </lineage>
</organism>
<comment type="caution">
    <text evidence="5">The sequence shown here is derived from an EMBL/GenBank/DDBJ whole genome shotgun (WGS) entry which is preliminary data.</text>
</comment>
<accession>A0ABV8MNC0</accession>
<dbReference type="InterPro" id="IPR039424">
    <property type="entry name" value="SBP_5"/>
</dbReference>
<evidence type="ECO:0000259" key="4">
    <source>
        <dbReference type="Pfam" id="PF00496"/>
    </source>
</evidence>
<feature type="chain" id="PRO_5046831249" evidence="3">
    <location>
        <begin position="18"/>
        <end position="523"/>
    </location>
</feature>
<feature type="signal peptide" evidence="3">
    <location>
        <begin position="1"/>
        <end position="17"/>
    </location>
</feature>
<dbReference type="Gene3D" id="3.10.105.10">
    <property type="entry name" value="Dipeptide-binding Protein, Domain 3"/>
    <property type="match status" value="1"/>
</dbReference>
<reference evidence="6" key="1">
    <citation type="journal article" date="2019" name="Int. J. Syst. Evol. Microbiol.">
        <title>The Global Catalogue of Microorganisms (GCM) 10K type strain sequencing project: providing services to taxonomists for standard genome sequencing and annotation.</title>
        <authorList>
            <consortium name="The Broad Institute Genomics Platform"/>
            <consortium name="The Broad Institute Genome Sequencing Center for Infectious Disease"/>
            <person name="Wu L."/>
            <person name="Ma J."/>
        </authorList>
    </citation>
    <scope>NUCLEOTIDE SEQUENCE [LARGE SCALE GENOMIC DNA]</scope>
    <source>
        <strain evidence="6">LMG 29894</strain>
    </source>
</reference>
<dbReference type="PIRSF" id="PIRSF002741">
    <property type="entry name" value="MppA"/>
    <property type="match status" value="1"/>
</dbReference>
<evidence type="ECO:0000256" key="1">
    <source>
        <dbReference type="ARBA" id="ARBA00005695"/>
    </source>
</evidence>
<dbReference type="Proteomes" id="UP001595791">
    <property type="component" value="Unassembled WGS sequence"/>
</dbReference>
<dbReference type="InterPro" id="IPR000914">
    <property type="entry name" value="SBP_5_dom"/>
</dbReference>
<evidence type="ECO:0000256" key="3">
    <source>
        <dbReference type="SAM" id="SignalP"/>
    </source>
</evidence>
<name>A0ABV8MNC0_9NEIS</name>
<dbReference type="InterPro" id="IPR030678">
    <property type="entry name" value="Peptide/Ni-bd"/>
</dbReference>
<feature type="domain" description="Solute-binding protein family 5" evidence="4">
    <location>
        <begin position="62"/>
        <end position="440"/>
    </location>
</feature>
<gene>
    <name evidence="5" type="ORF">ACFOW7_03030</name>
</gene>